<feature type="region of interest" description="Disordered" evidence="1">
    <location>
        <begin position="291"/>
        <end position="311"/>
    </location>
</feature>
<evidence type="ECO:0000256" key="1">
    <source>
        <dbReference type="SAM" id="MobiDB-lite"/>
    </source>
</evidence>
<comment type="caution">
    <text evidence="3">The sequence shown here is derived from an EMBL/GenBank/DDBJ whole genome shotgun (WGS) entry which is preliminary data.</text>
</comment>
<reference evidence="3 4" key="1">
    <citation type="submission" date="2019-01" db="EMBL/GenBank/DDBJ databases">
        <title>Draft Genome and Complete Hox-Cluster Characterization of the Sterlet Sturgeon (Acipenser ruthenus).</title>
        <authorList>
            <person name="Wei Q."/>
        </authorList>
    </citation>
    <scope>NUCLEOTIDE SEQUENCE [LARGE SCALE GENOMIC DNA]</scope>
    <source>
        <strain evidence="3">WHYD16114868_AA</strain>
        <tissue evidence="3">Blood</tissue>
    </source>
</reference>
<accession>A0A444V4L4</accession>
<feature type="compositionally biased region" description="Basic residues" evidence="1">
    <location>
        <begin position="299"/>
        <end position="311"/>
    </location>
</feature>
<organism evidence="3 4">
    <name type="scientific">Acipenser ruthenus</name>
    <name type="common">Sterlet sturgeon</name>
    <dbReference type="NCBI Taxonomy" id="7906"/>
    <lineage>
        <taxon>Eukaryota</taxon>
        <taxon>Metazoa</taxon>
        <taxon>Chordata</taxon>
        <taxon>Craniata</taxon>
        <taxon>Vertebrata</taxon>
        <taxon>Euteleostomi</taxon>
        <taxon>Actinopterygii</taxon>
        <taxon>Chondrostei</taxon>
        <taxon>Acipenseriformes</taxon>
        <taxon>Acipenseridae</taxon>
        <taxon>Acipenser</taxon>
    </lineage>
</organism>
<dbReference type="EMBL" id="SCEB01002458">
    <property type="protein sequence ID" value="RXM95346.1"/>
    <property type="molecule type" value="Genomic_DNA"/>
</dbReference>
<feature type="chain" id="PRO_5019528817" evidence="2">
    <location>
        <begin position="32"/>
        <end position="444"/>
    </location>
</feature>
<keyword evidence="4" id="KW-1185">Reference proteome</keyword>
<protein>
    <submittedName>
        <fullName evidence="3">Uncharacterized protein</fullName>
    </submittedName>
</protein>
<gene>
    <name evidence="3" type="ORF">EOD39_16978</name>
</gene>
<sequence length="444" mass="50370">MFRSCMKRSHQRFAGVWSIFLLLQQFQVVLLQNIQGTSSPYLQDASTVDNSWMPYYFSTPDYASIPEHGEEYGQWEEGGGEEESISNDTLNCWETIRNLTTSISAVVHQQQSETVSKINEWITSCNSTDEQQLYHFWKSQPFLSTLYTVLSAVLYSISDCPGMADNRLEEAVNEMGCELVSGLLDAMHMMMDNSSNISDETNATETESCLTEEALLLDDPMENELMEKKAEVLSESVVGMGEVLNLLKSLFETQVESERLELQAEIVKITDKIKKSMNSLEKTYEETLKGKDNAFQNGTRHHGSRLSKKSSKCLDPAKLKEVSVPKLSNSSIRQVSRAKRSNSKVFQQYKDNSLKKVRRKRDINFISPGFQNYTDKNATKNVHASLNSYAKAMTNQSAQQVFYFMKAADKLTDKSGISFEAKSVLKILRYCTANQIEMDLKDIL</sequence>
<name>A0A444V4L4_ACIRT</name>
<evidence type="ECO:0000313" key="3">
    <source>
        <dbReference type="EMBL" id="RXM95346.1"/>
    </source>
</evidence>
<dbReference type="AlphaFoldDB" id="A0A444V4L4"/>
<dbReference type="Proteomes" id="UP000289886">
    <property type="component" value="Unassembled WGS sequence"/>
</dbReference>
<proteinExistence type="predicted"/>
<evidence type="ECO:0000256" key="2">
    <source>
        <dbReference type="SAM" id="SignalP"/>
    </source>
</evidence>
<feature type="signal peptide" evidence="2">
    <location>
        <begin position="1"/>
        <end position="31"/>
    </location>
</feature>
<evidence type="ECO:0000313" key="4">
    <source>
        <dbReference type="Proteomes" id="UP000289886"/>
    </source>
</evidence>
<keyword evidence="2" id="KW-0732">Signal</keyword>